<dbReference type="EMBL" id="ACJX03000001">
    <property type="protein sequence ID" value="KRT35619.1"/>
    <property type="molecule type" value="Genomic_DNA"/>
</dbReference>
<dbReference type="InterPro" id="IPR001543">
    <property type="entry name" value="FliN-like_C"/>
</dbReference>
<name>A0A0T5XB89_9BACT</name>
<dbReference type="InterPro" id="IPR001172">
    <property type="entry name" value="FliN_T3SS_HrcQb"/>
</dbReference>
<dbReference type="eggNOG" id="COG1776">
    <property type="taxonomic scope" value="Bacteria"/>
</dbReference>
<evidence type="ECO:0000256" key="1">
    <source>
        <dbReference type="ARBA" id="ARBA00004413"/>
    </source>
</evidence>
<dbReference type="GO" id="GO:0009425">
    <property type="term" value="C:bacterial-type flagellum basal body"/>
    <property type="evidence" value="ECO:0007669"/>
    <property type="project" value="InterPro"/>
</dbReference>
<keyword evidence="3" id="KW-1003">Cell membrane</keyword>
<reference evidence="10" key="1">
    <citation type="submission" date="2012-09" db="EMBL/GenBank/DDBJ databases">
        <authorList>
            <person name="Weinstock G."/>
            <person name="Sodergren E."/>
            <person name="Clifton S."/>
            <person name="Fulton L."/>
            <person name="Fulton B."/>
            <person name="Courtney L."/>
            <person name="Fronick C."/>
            <person name="Harrison M."/>
            <person name="Strong C."/>
            <person name="Farmer C."/>
            <person name="Delehaunty K."/>
            <person name="Markovic C."/>
            <person name="Hall O."/>
            <person name="Minx P."/>
            <person name="Tomlinson C."/>
            <person name="Mitreva M."/>
            <person name="Nelson J."/>
            <person name="Hou S."/>
            <person name="Wollam A."/>
            <person name="Pepin K.H."/>
            <person name="Johnson M."/>
            <person name="Bhonagiri V."/>
            <person name="Nash W.E."/>
            <person name="Suruliraj S."/>
            <person name="Warren W."/>
            <person name="Chinwalla A."/>
            <person name="Mardis E.R."/>
            <person name="Wilson R.K."/>
        </authorList>
    </citation>
    <scope>NUCLEOTIDE SEQUENCE [LARGE SCALE GENOMIC DNA]</scope>
    <source>
        <strain evidence="10">OS1</strain>
    </source>
</reference>
<dbReference type="InterPro" id="IPR036429">
    <property type="entry name" value="SpoA-like_sf"/>
</dbReference>
<dbReference type="InterPro" id="IPR012826">
    <property type="entry name" value="FliN"/>
</dbReference>
<keyword evidence="10" id="KW-1185">Reference proteome</keyword>
<keyword evidence="5" id="KW-0283">Flagellar rotation</keyword>
<dbReference type="Pfam" id="PF01052">
    <property type="entry name" value="FliMN_C"/>
    <property type="match status" value="1"/>
</dbReference>
<dbReference type="Proteomes" id="UP000005273">
    <property type="component" value="Unassembled WGS sequence"/>
</dbReference>
<dbReference type="GO" id="GO:0005886">
    <property type="term" value="C:plasma membrane"/>
    <property type="evidence" value="ECO:0007669"/>
    <property type="project" value="UniProtKB-SubCell"/>
</dbReference>
<proteinExistence type="inferred from homology"/>
<sequence length="366" mass="39956">MADDLLSQEEIEALLKGIGGASKQDEDEELKEIASLYAQAFSNVLQLLSGGEVKIDVKESRVCGQAAFVEELEKSSYLLYVVDYDAFEGWSHAFVMSERTALLLADIMMGGDGAELPDSMNDLYLSAAQEGLSQITGAAISEMVNLLGGRRIGIKNTSCSLKVEGWLPFELLPSSENVWVFSLNAEIKDVGNLKLWSLMPQKIVQVLSDEIKKRVGSREQPQKRSEQGPKETGLPVSAKVSQVARETSGRVVGEEVSGAVEVRPAEFVPLDKQIVDQDMDGHNFDLIVDVPVRITVRLGQAAKTIGEILNLTPGSVIELDKMAGDPVDILVNGKLIARGEVVVIDENFGVRITEIVNRSDRIKSLW</sequence>
<keyword evidence="6" id="KW-0472">Membrane</keyword>
<feature type="compositionally biased region" description="Basic and acidic residues" evidence="7">
    <location>
        <begin position="215"/>
        <end position="229"/>
    </location>
</feature>
<protein>
    <submittedName>
        <fullName evidence="9">Flagellar motor switch protein FliN</fullName>
    </submittedName>
</protein>
<dbReference type="STRING" id="592015.HMPREF1705_02856"/>
<dbReference type="Gene3D" id="2.30.330.10">
    <property type="entry name" value="SpoA-like"/>
    <property type="match status" value="1"/>
</dbReference>
<comment type="similarity">
    <text evidence="2">Belongs to the FliN/MopA/SpaO family.</text>
</comment>
<evidence type="ECO:0000256" key="3">
    <source>
        <dbReference type="ARBA" id="ARBA00022475"/>
    </source>
</evidence>
<keyword evidence="9" id="KW-0969">Cilium</keyword>
<dbReference type="SUPFAM" id="SSF101801">
    <property type="entry name" value="Surface presentation of antigens (SPOA)"/>
    <property type="match status" value="1"/>
</dbReference>
<gene>
    <name evidence="9" type="ORF">HMPREF1705_02856</name>
</gene>
<evidence type="ECO:0000313" key="9">
    <source>
        <dbReference type="EMBL" id="KRT35619.1"/>
    </source>
</evidence>
<dbReference type="InterPro" id="IPR051469">
    <property type="entry name" value="FliN/MopA/SpaO"/>
</dbReference>
<keyword evidence="9" id="KW-0282">Flagellum</keyword>
<dbReference type="InterPro" id="IPR028976">
    <property type="entry name" value="CheC-like_sf"/>
</dbReference>
<dbReference type="RefSeq" id="WP_057940814.1">
    <property type="nucleotide sequence ID" value="NZ_ACJX03000001.1"/>
</dbReference>
<comment type="subcellular location">
    <subcellularLocation>
        <location evidence="1">Cell membrane</location>
        <topology evidence="1">Peripheral membrane protein</topology>
        <orientation evidence="1">Cytoplasmic side</orientation>
    </subcellularLocation>
</comment>
<dbReference type="eggNOG" id="COG1886">
    <property type="taxonomic scope" value="Bacteria"/>
</dbReference>
<dbReference type="GO" id="GO:0003774">
    <property type="term" value="F:cytoskeletal motor activity"/>
    <property type="evidence" value="ECO:0007669"/>
    <property type="project" value="InterPro"/>
</dbReference>
<feature type="region of interest" description="Disordered" evidence="7">
    <location>
        <begin position="215"/>
        <end position="238"/>
    </location>
</feature>
<evidence type="ECO:0000259" key="8">
    <source>
        <dbReference type="Pfam" id="PF01052"/>
    </source>
</evidence>
<dbReference type="PRINTS" id="PR00956">
    <property type="entry name" value="FLGMOTORFLIN"/>
</dbReference>
<dbReference type="GO" id="GO:0006935">
    <property type="term" value="P:chemotaxis"/>
    <property type="evidence" value="ECO:0007669"/>
    <property type="project" value="UniProtKB-KW"/>
</dbReference>
<evidence type="ECO:0000256" key="2">
    <source>
        <dbReference type="ARBA" id="ARBA00009226"/>
    </source>
</evidence>
<comment type="caution">
    <text evidence="9">The sequence shown here is derived from an EMBL/GenBank/DDBJ whole genome shotgun (WGS) entry which is preliminary data.</text>
</comment>
<dbReference type="PANTHER" id="PTHR43484">
    <property type="match status" value="1"/>
</dbReference>
<evidence type="ECO:0000256" key="4">
    <source>
        <dbReference type="ARBA" id="ARBA00022500"/>
    </source>
</evidence>
<evidence type="ECO:0000256" key="5">
    <source>
        <dbReference type="ARBA" id="ARBA00022779"/>
    </source>
</evidence>
<dbReference type="GO" id="GO:0071973">
    <property type="term" value="P:bacterial-type flagellum-dependent cell motility"/>
    <property type="evidence" value="ECO:0007669"/>
    <property type="project" value="InterPro"/>
</dbReference>
<evidence type="ECO:0000256" key="6">
    <source>
        <dbReference type="ARBA" id="ARBA00023136"/>
    </source>
</evidence>
<evidence type="ECO:0000313" key="10">
    <source>
        <dbReference type="Proteomes" id="UP000005273"/>
    </source>
</evidence>
<dbReference type="SUPFAM" id="SSF103039">
    <property type="entry name" value="CheC-like"/>
    <property type="match status" value="1"/>
</dbReference>
<organism evidence="9 10">
    <name type="scientific">Acetomicrobium hydrogeniformans ATCC BAA-1850</name>
    <dbReference type="NCBI Taxonomy" id="592015"/>
    <lineage>
        <taxon>Bacteria</taxon>
        <taxon>Thermotogati</taxon>
        <taxon>Synergistota</taxon>
        <taxon>Synergistia</taxon>
        <taxon>Synergistales</taxon>
        <taxon>Acetomicrobiaceae</taxon>
        <taxon>Acetomicrobium</taxon>
    </lineage>
</organism>
<dbReference type="Gene3D" id="3.40.1550.10">
    <property type="entry name" value="CheC-like"/>
    <property type="match status" value="1"/>
</dbReference>
<dbReference type="AlphaFoldDB" id="A0A0T5XB89"/>
<dbReference type="OrthoDB" id="9773459at2"/>
<evidence type="ECO:0000256" key="7">
    <source>
        <dbReference type="SAM" id="MobiDB-lite"/>
    </source>
</evidence>
<keyword evidence="9" id="KW-0966">Cell projection</keyword>
<keyword evidence="4" id="KW-0145">Chemotaxis</keyword>
<accession>A0A0T5XB89</accession>
<feature type="domain" description="Flagellar motor switch protein FliN-like C-terminal" evidence="8">
    <location>
        <begin position="287"/>
        <end position="356"/>
    </location>
</feature>
<dbReference type="NCBIfam" id="TIGR02480">
    <property type="entry name" value="fliN"/>
    <property type="match status" value="1"/>
</dbReference>
<dbReference type="PANTHER" id="PTHR43484:SF1">
    <property type="entry name" value="FLAGELLAR MOTOR SWITCH PROTEIN FLIN"/>
    <property type="match status" value="1"/>
</dbReference>